<dbReference type="EMBL" id="JAHDVG010000473">
    <property type="protein sequence ID" value="KAH1179053.1"/>
    <property type="molecule type" value="Genomic_DNA"/>
</dbReference>
<dbReference type="Proteomes" id="UP000827986">
    <property type="component" value="Unassembled WGS sequence"/>
</dbReference>
<name>A0A9D4B2E9_9SAUR</name>
<evidence type="ECO:0000313" key="2">
    <source>
        <dbReference type="EMBL" id="KAH1179053.1"/>
    </source>
</evidence>
<organism evidence="2 3">
    <name type="scientific">Mauremys mutica</name>
    <name type="common">yellowpond turtle</name>
    <dbReference type="NCBI Taxonomy" id="74926"/>
    <lineage>
        <taxon>Eukaryota</taxon>
        <taxon>Metazoa</taxon>
        <taxon>Chordata</taxon>
        <taxon>Craniata</taxon>
        <taxon>Vertebrata</taxon>
        <taxon>Euteleostomi</taxon>
        <taxon>Archelosauria</taxon>
        <taxon>Testudinata</taxon>
        <taxon>Testudines</taxon>
        <taxon>Cryptodira</taxon>
        <taxon>Durocryptodira</taxon>
        <taxon>Testudinoidea</taxon>
        <taxon>Geoemydidae</taxon>
        <taxon>Geoemydinae</taxon>
        <taxon>Mauremys</taxon>
    </lineage>
</organism>
<gene>
    <name evidence="2" type="ORF">KIL84_000384</name>
</gene>
<proteinExistence type="predicted"/>
<feature type="region of interest" description="Disordered" evidence="1">
    <location>
        <begin position="85"/>
        <end position="105"/>
    </location>
</feature>
<accession>A0A9D4B2E9</accession>
<evidence type="ECO:0000313" key="3">
    <source>
        <dbReference type="Proteomes" id="UP000827986"/>
    </source>
</evidence>
<evidence type="ECO:0000256" key="1">
    <source>
        <dbReference type="SAM" id="MobiDB-lite"/>
    </source>
</evidence>
<comment type="caution">
    <text evidence="2">The sequence shown here is derived from an EMBL/GenBank/DDBJ whole genome shotgun (WGS) entry which is preliminary data.</text>
</comment>
<dbReference type="AlphaFoldDB" id="A0A9D4B2E9"/>
<reference evidence="2" key="1">
    <citation type="submission" date="2021-09" db="EMBL/GenBank/DDBJ databases">
        <title>The genome of Mauremys mutica provides insights into the evolution of semi-aquatic lifestyle.</title>
        <authorList>
            <person name="Gong S."/>
            <person name="Gao Y."/>
        </authorList>
    </citation>
    <scope>NUCLEOTIDE SEQUENCE</scope>
    <source>
        <strain evidence="2">MM-2020</strain>
        <tissue evidence="2">Muscle</tissue>
    </source>
</reference>
<sequence>MTPPGGPFQGAQESTPVFLLIPSTVPAWHQPSEHLSPGMAMKTAGWNSGPSGEGFRLHLLPPPPFSLTNVISINKGGVGLGWWQRSQRKGKSPLVKPHPCVSEQH</sequence>
<protein>
    <submittedName>
        <fullName evidence="2">Uncharacterized protein</fullName>
    </submittedName>
</protein>
<keyword evidence="3" id="KW-1185">Reference proteome</keyword>